<proteinExistence type="predicted"/>
<gene>
    <name evidence="1" type="ORF">UFOVP58_96</name>
</gene>
<sequence>MENSNLIPNLVSFPLVRRGNWVIRVSVFKDQYVLVVYKHYYDEDKVGLGHFVGQGEAADFIEALILED</sequence>
<dbReference type="EMBL" id="LR796186">
    <property type="protein sequence ID" value="CAB4125265.1"/>
    <property type="molecule type" value="Genomic_DNA"/>
</dbReference>
<reference evidence="1" key="1">
    <citation type="submission" date="2020-04" db="EMBL/GenBank/DDBJ databases">
        <authorList>
            <person name="Chiriac C."/>
            <person name="Salcher M."/>
            <person name="Ghai R."/>
            <person name="Kavagutti S V."/>
        </authorList>
    </citation>
    <scope>NUCLEOTIDE SEQUENCE</scope>
</reference>
<accession>A0A6J5KVN5</accession>
<protein>
    <submittedName>
        <fullName evidence="1">Uncharacterized protein</fullName>
    </submittedName>
</protein>
<organism evidence="1">
    <name type="scientific">uncultured Caudovirales phage</name>
    <dbReference type="NCBI Taxonomy" id="2100421"/>
    <lineage>
        <taxon>Viruses</taxon>
        <taxon>Duplodnaviria</taxon>
        <taxon>Heunggongvirae</taxon>
        <taxon>Uroviricota</taxon>
        <taxon>Caudoviricetes</taxon>
        <taxon>Peduoviridae</taxon>
        <taxon>Maltschvirus</taxon>
        <taxon>Maltschvirus maltsch</taxon>
    </lineage>
</organism>
<evidence type="ECO:0000313" key="1">
    <source>
        <dbReference type="EMBL" id="CAB4125265.1"/>
    </source>
</evidence>
<name>A0A6J5KVN5_9CAUD</name>